<reference evidence="7 8" key="1">
    <citation type="submission" date="2020-10" db="EMBL/GenBank/DDBJ databases">
        <title>Pygocentrus nattereri (red-bellied piranha) genome, fPygNat1, primary haplotype.</title>
        <authorList>
            <person name="Myers G."/>
            <person name="Meyer A."/>
            <person name="Karagic N."/>
            <person name="Pippel M."/>
            <person name="Winkler S."/>
            <person name="Tracey A."/>
            <person name="Wood J."/>
            <person name="Formenti G."/>
            <person name="Howe K."/>
            <person name="Fedrigo O."/>
            <person name="Jarvis E.D."/>
        </authorList>
    </citation>
    <scope>NUCLEOTIDE SEQUENCE [LARGE SCALE GENOMIC DNA]</scope>
</reference>
<dbReference type="CDD" id="cd01852">
    <property type="entry name" value="AIG1"/>
    <property type="match status" value="1"/>
</dbReference>
<dbReference type="PROSITE" id="PS51720">
    <property type="entry name" value="G_AIG1"/>
    <property type="match status" value="2"/>
</dbReference>
<keyword evidence="3" id="KW-0342">GTP-binding</keyword>
<accession>A0AAR2KWW7</accession>
<dbReference type="PANTHER" id="PTHR10903">
    <property type="entry name" value="GTPASE, IMAP FAMILY MEMBER-RELATED"/>
    <property type="match status" value="1"/>
</dbReference>
<feature type="compositionally biased region" description="Basic and acidic residues" evidence="5">
    <location>
        <begin position="876"/>
        <end position="906"/>
    </location>
</feature>
<dbReference type="GO" id="GO:0005525">
    <property type="term" value="F:GTP binding"/>
    <property type="evidence" value="ECO:0007669"/>
    <property type="project" value="UniProtKB-KW"/>
</dbReference>
<dbReference type="Ensembl" id="ENSPNAT00000072258.1">
    <property type="protein sequence ID" value="ENSPNAP00000066636.1"/>
    <property type="gene ID" value="ENSPNAG00000032000.1"/>
</dbReference>
<dbReference type="InterPro" id="IPR045058">
    <property type="entry name" value="GIMA/IAN/Toc"/>
</dbReference>
<evidence type="ECO:0000313" key="7">
    <source>
        <dbReference type="Ensembl" id="ENSPNAP00000066636.1"/>
    </source>
</evidence>
<dbReference type="SUPFAM" id="SSF52540">
    <property type="entry name" value="P-loop containing nucleoside triphosphate hydrolases"/>
    <property type="match status" value="3"/>
</dbReference>
<dbReference type="AlphaFoldDB" id="A0AAR2KWW7"/>
<dbReference type="Gene3D" id="3.40.50.300">
    <property type="entry name" value="P-loop containing nucleotide triphosphate hydrolases"/>
    <property type="match status" value="3"/>
</dbReference>
<sequence length="1086" mass="128257">MASMKGSVLRIVLLGKNSSEISRVGNFILGKDVFNTVGPPPSVEQHSERARGNMEGRCITLINTPHLFDPQFRVTQIPKSVKECMSLCAPGPHVIVLVIQPDDFIETDRNRLNYVLSSFPGTVQKHILILTTQMLQSGSSVDRAQENIIQKIITECSNRHFEFSSECSRSALMKMMEKIVKENAGGHIKTEGYEVPVARERLLHKETTAHNESEGTIEEKKITLQKIPRKPQEKSGGIGSLLQKFTRGGKSHVSERLNLVLCGSDGAVKSSISDLILGQRQHSPKSSKCVRREGEVCGRLVTLVEIPALYNTQLSEKEVMQETLRCVSLCHPGVHAFLLIIPEGRLTDEDKGEMETIQRIFGSRFNNHTIFLKPKSQKKTMKLDEATKYITELYKGQVYVLDMSEISVLLQKVEQKVAENNESCYTTIMYSEAQVETQLKYKYKNEELQKTIKNLRKKMDNQTQEVSPDIGALKIVLLGKTGAGKSATGNTILGKNVFKHLLSSQSITSVCQKESAEVGQKKISVIDTPGLFDINISNEEIRKEIVKCITMAAPGPHAFLLVLALGRFTQEEKEAVKMIQELFGDESRKYTMVLFTRGDDLQKMSIEKFIENSERSLQNIIYQCGNRYHVLNNRHMEDRSQVTALLEKIDSMVAVNGGSFYTNEMFQRAEKALQEEQERILMERKEEIEREKEELKAKHEAEIEKMKRSMQEERREQERKRKTRENELKEREEQIKKEFVEREKLEREQYNKRREEDEKKMKEWMAEINKEREENRKKWEKQREEDQRQRNREEEERRKKEEEWKKKQKEEKEKFEKDKKEMIQKERDHQQKLQQEYEQKAQEEEKRLRELEEKIKHAEESKKKELLKLQITQQREWERRKQEEEKRREEKEKKWREKMESKEKDWQFQQNKKQMQHEHERKMEMERRVLEEERRKQKEEEEKKRIENDAHEKIKRLTEQLEAQREKEEKRRQEKDEQHRKELKKQEEYFRKEREEAEKKQKEEEQRKLAFIKDTHGKQIEDFKRQMKLTARLEAEKELCAKLNENIKKARKEGFEEGCEKVEAERTVPGRTVDAFIKFVQRGLNK</sequence>
<dbReference type="FunFam" id="3.40.50.300:FF:000366">
    <property type="entry name" value="GTPase, IMAP family member 2"/>
    <property type="match status" value="1"/>
</dbReference>
<keyword evidence="2" id="KW-0547">Nucleotide-binding</keyword>
<reference evidence="7" key="3">
    <citation type="submission" date="2025-09" db="UniProtKB">
        <authorList>
            <consortium name="Ensembl"/>
        </authorList>
    </citation>
    <scope>IDENTIFICATION</scope>
</reference>
<feature type="domain" description="AIG1-type G" evidence="6">
    <location>
        <begin position="6"/>
        <end position="213"/>
    </location>
</feature>
<feature type="coiled-coil region" evidence="4">
    <location>
        <begin position="438"/>
        <end position="465"/>
    </location>
</feature>
<comment type="similarity">
    <text evidence="1">Belongs to the TRAFAC class TrmE-Era-EngA-EngB-Septin-like GTPase superfamily. AIG1/Toc34/Toc159-like paraseptin GTPase family. IAN subfamily.</text>
</comment>
<protein>
    <recommendedName>
        <fullName evidence="6">AIG1-type G domain-containing protein</fullName>
    </recommendedName>
</protein>
<dbReference type="InterPro" id="IPR027417">
    <property type="entry name" value="P-loop_NTPase"/>
</dbReference>
<dbReference type="Pfam" id="PF04548">
    <property type="entry name" value="AIG1"/>
    <property type="match status" value="3"/>
</dbReference>
<evidence type="ECO:0000313" key="8">
    <source>
        <dbReference type="Proteomes" id="UP001501920"/>
    </source>
</evidence>
<feature type="region of interest" description="Disordered" evidence="5">
    <location>
        <begin position="770"/>
        <end position="847"/>
    </location>
</feature>
<evidence type="ECO:0000256" key="1">
    <source>
        <dbReference type="ARBA" id="ARBA00008535"/>
    </source>
</evidence>
<dbReference type="GeneTree" id="ENSGT01120000271858"/>
<evidence type="ECO:0000256" key="3">
    <source>
        <dbReference type="ARBA" id="ARBA00023134"/>
    </source>
</evidence>
<feature type="compositionally biased region" description="Basic and acidic residues" evidence="5">
    <location>
        <begin position="915"/>
        <end position="1006"/>
    </location>
</feature>
<feature type="region of interest" description="Disordered" evidence="5">
    <location>
        <begin position="876"/>
        <end position="1006"/>
    </location>
</feature>
<evidence type="ECO:0000256" key="5">
    <source>
        <dbReference type="SAM" id="MobiDB-lite"/>
    </source>
</evidence>
<dbReference type="PANTHER" id="PTHR10903:SF188">
    <property type="entry name" value="GTPASE IMAP FAMILY MEMBER 2-LIKE-RELATED"/>
    <property type="match status" value="1"/>
</dbReference>
<name>A0AAR2KWW7_PYGNA</name>
<evidence type="ECO:0000259" key="6">
    <source>
        <dbReference type="PROSITE" id="PS51720"/>
    </source>
</evidence>
<keyword evidence="8" id="KW-1185">Reference proteome</keyword>
<feature type="domain" description="AIG1-type G" evidence="6">
    <location>
        <begin position="470"/>
        <end position="670"/>
    </location>
</feature>
<dbReference type="InterPro" id="IPR006703">
    <property type="entry name" value="G_AIG1"/>
</dbReference>
<evidence type="ECO:0000256" key="2">
    <source>
        <dbReference type="ARBA" id="ARBA00022741"/>
    </source>
</evidence>
<reference evidence="7" key="2">
    <citation type="submission" date="2025-08" db="UniProtKB">
        <authorList>
            <consortium name="Ensembl"/>
        </authorList>
    </citation>
    <scope>IDENTIFICATION</scope>
</reference>
<proteinExistence type="inferred from homology"/>
<evidence type="ECO:0000256" key="4">
    <source>
        <dbReference type="SAM" id="Coils"/>
    </source>
</evidence>
<keyword evidence="4" id="KW-0175">Coiled coil</keyword>
<dbReference type="Proteomes" id="UP001501920">
    <property type="component" value="Chromosome 1"/>
</dbReference>
<feature type="region of interest" description="Disordered" evidence="5">
    <location>
        <begin position="690"/>
        <end position="733"/>
    </location>
</feature>
<organism evidence="7 8">
    <name type="scientific">Pygocentrus nattereri</name>
    <name type="common">Red-bellied piranha</name>
    <dbReference type="NCBI Taxonomy" id="42514"/>
    <lineage>
        <taxon>Eukaryota</taxon>
        <taxon>Metazoa</taxon>
        <taxon>Chordata</taxon>
        <taxon>Craniata</taxon>
        <taxon>Vertebrata</taxon>
        <taxon>Euteleostomi</taxon>
        <taxon>Actinopterygii</taxon>
        <taxon>Neopterygii</taxon>
        <taxon>Teleostei</taxon>
        <taxon>Ostariophysi</taxon>
        <taxon>Characiformes</taxon>
        <taxon>Characoidei</taxon>
        <taxon>Pygocentrus</taxon>
    </lineage>
</organism>